<dbReference type="Proteomes" id="UP000738349">
    <property type="component" value="Unassembled WGS sequence"/>
</dbReference>
<name>A0A9P9EG41_9HYPO</name>
<evidence type="ECO:0008006" key="5">
    <source>
        <dbReference type="Google" id="ProtNLM"/>
    </source>
</evidence>
<protein>
    <recommendedName>
        <fullName evidence="5">Ring-like domain-containing protein</fullName>
    </recommendedName>
</protein>
<feature type="region of interest" description="Disordered" evidence="1">
    <location>
        <begin position="378"/>
        <end position="445"/>
    </location>
</feature>
<evidence type="ECO:0000313" key="4">
    <source>
        <dbReference type="Proteomes" id="UP000738349"/>
    </source>
</evidence>
<comment type="caution">
    <text evidence="3">The sequence shown here is derived from an EMBL/GenBank/DDBJ whole genome shotgun (WGS) entry which is preliminary data.</text>
</comment>
<evidence type="ECO:0000256" key="1">
    <source>
        <dbReference type="SAM" id="MobiDB-lite"/>
    </source>
</evidence>
<feature type="compositionally biased region" description="Basic and acidic residues" evidence="1">
    <location>
        <begin position="378"/>
        <end position="394"/>
    </location>
</feature>
<feature type="compositionally biased region" description="Basic and acidic residues" evidence="1">
    <location>
        <begin position="81"/>
        <end position="94"/>
    </location>
</feature>
<gene>
    <name evidence="3" type="ORF">EDB81DRAFT_80076</name>
</gene>
<feature type="region of interest" description="Disordered" evidence="1">
    <location>
        <begin position="15"/>
        <end position="192"/>
    </location>
</feature>
<dbReference type="OrthoDB" id="5398191at2759"/>
<feature type="compositionally biased region" description="Polar residues" evidence="1">
    <location>
        <begin position="116"/>
        <end position="127"/>
    </location>
</feature>
<feature type="compositionally biased region" description="Basic and acidic residues" evidence="1">
    <location>
        <begin position="175"/>
        <end position="192"/>
    </location>
</feature>
<organism evidence="3 4">
    <name type="scientific">Dactylonectria macrodidyma</name>
    <dbReference type="NCBI Taxonomy" id="307937"/>
    <lineage>
        <taxon>Eukaryota</taxon>
        <taxon>Fungi</taxon>
        <taxon>Dikarya</taxon>
        <taxon>Ascomycota</taxon>
        <taxon>Pezizomycotina</taxon>
        <taxon>Sordariomycetes</taxon>
        <taxon>Hypocreomycetidae</taxon>
        <taxon>Hypocreales</taxon>
        <taxon>Nectriaceae</taxon>
        <taxon>Dactylonectria</taxon>
    </lineage>
</organism>
<accession>A0A9P9EG41</accession>
<feature type="compositionally biased region" description="Basic and acidic residues" evidence="1">
    <location>
        <begin position="153"/>
        <end position="162"/>
    </location>
</feature>
<feature type="compositionally biased region" description="Basic and acidic residues" evidence="1">
    <location>
        <begin position="15"/>
        <end position="36"/>
    </location>
</feature>
<proteinExistence type="predicted"/>
<dbReference type="AlphaFoldDB" id="A0A9P9EG41"/>
<feature type="compositionally biased region" description="Basic and acidic residues" evidence="1">
    <location>
        <begin position="132"/>
        <end position="145"/>
    </location>
</feature>
<reference evidence="3" key="1">
    <citation type="journal article" date="2021" name="Nat. Commun.">
        <title>Genetic determinants of endophytism in the Arabidopsis root mycobiome.</title>
        <authorList>
            <person name="Mesny F."/>
            <person name="Miyauchi S."/>
            <person name="Thiergart T."/>
            <person name="Pickel B."/>
            <person name="Atanasova L."/>
            <person name="Karlsson M."/>
            <person name="Huettel B."/>
            <person name="Barry K.W."/>
            <person name="Haridas S."/>
            <person name="Chen C."/>
            <person name="Bauer D."/>
            <person name="Andreopoulos W."/>
            <person name="Pangilinan J."/>
            <person name="LaButti K."/>
            <person name="Riley R."/>
            <person name="Lipzen A."/>
            <person name="Clum A."/>
            <person name="Drula E."/>
            <person name="Henrissat B."/>
            <person name="Kohler A."/>
            <person name="Grigoriev I.V."/>
            <person name="Martin F.M."/>
            <person name="Hacquard S."/>
        </authorList>
    </citation>
    <scope>NUCLEOTIDE SEQUENCE</scope>
    <source>
        <strain evidence="3">MPI-CAGE-AT-0147</strain>
    </source>
</reference>
<keyword evidence="2" id="KW-0812">Transmembrane</keyword>
<dbReference type="EMBL" id="JAGMUV010000013">
    <property type="protein sequence ID" value="KAH7136461.1"/>
    <property type="molecule type" value="Genomic_DNA"/>
</dbReference>
<keyword evidence="4" id="KW-1185">Reference proteome</keyword>
<feature type="transmembrane region" description="Helical" evidence="2">
    <location>
        <begin position="342"/>
        <end position="366"/>
    </location>
</feature>
<evidence type="ECO:0000256" key="2">
    <source>
        <dbReference type="SAM" id="Phobius"/>
    </source>
</evidence>
<evidence type="ECO:0000313" key="3">
    <source>
        <dbReference type="EMBL" id="KAH7136461.1"/>
    </source>
</evidence>
<keyword evidence="2" id="KW-0472">Membrane</keyword>
<sequence>MLEYFAVKKFKQFKADKADKEAAKEAAKPAKVETTGDKTQVPEIETVVGDTQHENLQRHSQSGSETDRRRSSDQPPLSPVLDKHDENWLRRILEDDGPPPPLPPRVKTPEIELSDSDSVVSNKQSLEIANPGKDKGKGKEKEDAKGKKKAKKDKKENDEKHPSRFSLLFHRNKKHGDTLKPEDITAEEAEREKDDLGNVLDRLNLQAKNNKIVSLSSESSDLLQRFTQIFKDLVNGVPTACNDLTKLFEDRDGAINRGFEKLPSSLQKLVTQLPEKLTTSLAPELLAAAAESQGLKAEAADIGAKEAAKKLFMPQNLGELVTKPGAIVSMLKAIVNALKLRWPAVMGTNVVWSVALFLLMFVLWYCHKRGREVRLEKEKSDAEAPIDGSDRIEELPDDPLLPAPEPASTRGLQGVTRATSERVSPLADLPPPPVGRKTVLEPSGR</sequence>
<keyword evidence="2" id="KW-1133">Transmembrane helix</keyword>